<feature type="compositionally biased region" description="Basic and acidic residues" evidence="2">
    <location>
        <begin position="701"/>
        <end position="710"/>
    </location>
</feature>
<feature type="domain" description="BRCT" evidence="3">
    <location>
        <begin position="336"/>
        <end position="433"/>
    </location>
</feature>
<feature type="region of interest" description="Disordered" evidence="2">
    <location>
        <begin position="540"/>
        <end position="574"/>
    </location>
</feature>
<keyword evidence="5" id="KW-1185">Reference proteome</keyword>
<dbReference type="Proteomes" id="UP001244011">
    <property type="component" value="Unassembled WGS sequence"/>
</dbReference>
<protein>
    <submittedName>
        <fullName evidence="4">S-M checkpoint control protein rad4</fullName>
    </submittedName>
</protein>
<dbReference type="Pfam" id="PF00533">
    <property type="entry name" value="BRCT"/>
    <property type="match status" value="1"/>
</dbReference>
<evidence type="ECO:0000256" key="1">
    <source>
        <dbReference type="ARBA" id="ARBA00022737"/>
    </source>
</evidence>
<feature type="domain" description="BRCT" evidence="3">
    <location>
        <begin position="16"/>
        <end position="89"/>
    </location>
</feature>
<feature type="compositionally biased region" description="Polar residues" evidence="2">
    <location>
        <begin position="302"/>
        <end position="324"/>
    </location>
</feature>
<evidence type="ECO:0000256" key="2">
    <source>
        <dbReference type="SAM" id="MobiDB-lite"/>
    </source>
</evidence>
<feature type="compositionally biased region" description="Acidic residues" evidence="2">
    <location>
        <begin position="670"/>
        <end position="685"/>
    </location>
</feature>
<dbReference type="GO" id="GO:0033314">
    <property type="term" value="P:mitotic DNA replication checkpoint signaling"/>
    <property type="evidence" value="ECO:0007669"/>
    <property type="project" value="TreeGrafter"/>
</dbReference>
<dbReference type="InterPro" id="IPR001357">
    <property type="entry name" value="BRCT_dom"/>
</dbReference>
<dbReference type="GeneID" id="85315100"/>
<evidence type="ECO:0000313" key="4">
    <source>
        <dbReference type="EMBL" id="KAK1763769.1"/>
    </source>
</evidence>
<feature type="compositionally biased region" description="Gly residues" evidence="2">
    <location>
        <begin position="796"/>
        <end position="811"/>
    </location>
</feature>
<dbReference type="InterPro" id="IPR036420">
    <property type="entry name" value="BRCT_dom_sf"/>
</dbReference>
<feature type="region of interest" description="Disordered" evidence="2">
    <location>
        <begin position="616"/>
        <end position="710"/>
    </location>
</feature>
<dbReference type="AlphaFoldDB" id="A0AAJ0FIX1"/>
<sequence length="892" mass="95971">MTTPPDSPDAGASLFDPSLPFKGVVVCCTSIPPEQRSDIAAKTAELGGIHKYDLTPDVTHLVVGEYNTPKYRHVAKERPDIRPMAAGWIEAVRDLWVQDADIDFVSLEETWRLRTFETSGGDPNVAGKEGERGRLLCCLTGFDDVDQRQQIIDTIVANGGAYTGDMTRKVTHLIVHKPEGRKYAAAKSWEVLPVSIEWLQDSVRRGMILDEKLYDPILPKEERGKGAWTRTEVTRVSLGKRLREGAAAAQEDGKRKLRKTASMKLNSQRDNLWGDILGKPPSADPFPRPSDDPFSRPGDEPTQANTQASGRGGSAQTSGKSFDTQGSKLVSLGTSEDVSVFASCCFYVHGFPAKKAEVLMNTVAYMGGLVCNSLDEVASNSGAQLSHRFLIVPQNSRPDTHPSLPDDVQIITEFFIEKCMHKKQLFNPNEHVIGQPFPAFPIDGFERLAICTAGFTGVDLNQVDKAIRQLGARYEERFTSQSSVLVCTSLSSVRKQKLDLALAWRVPVVSADWLWSCISTGFKVPIKDFLFPELRQRLAPEQSEEHEQRQAKTKNTTTGQRKHAESARKPTVAGGIRDVDLSAFAHDEEDGNDIGAALRKDVSKEESDATTHFETAATHLSQVREPARLSAPLSEVSSNSRNRSSSPQKHAQPPRKPRSRVPSEIANSEATDEPDDLDNMMDVADENQNQIPPAQEDDAEAAGRRAEEKAAKRAAERLALSAKLTTLLDSTIGATAAASGDAADRREILGRAISNVSAASSGSVESSGVGAAATVSSNPNLLPKALSAAGSLAGAADGGGRGGGVGNGGRGAQSLSSPPPPPATQLEYEDAEAKRCKAELVRKMLGDSGGVGVGRRGPAEDQETLTLAGMGGYEVGRAGTGRGVGTRSTRRR</sequence>
<gene>
    <name evidence="4" type="ORF">QBC33DRAFT_597186</name>
</gene>
<dbReference type="CDD" id="cd17731">
    <property type="entry name" value="BRCT_TopBP1_rpt2_like"/>
    <property type="match status" value="1"/>
</dbReference>
<feature type="compositionally biased region" description="Basic and acidic residues" evidence="2">
    <location>
        <begin position="540"/>
        <end position="550"/>
    </location>
</feature>
<dbReference type="PROSITE" id="PS50172">
    <property type="entry name" value="BRCT"/>
    <property type="match status" value="4"/>
</dbReference>
<evidence type="ECO:0000313" key="5">
    <source>
        <dbReference type="Proteomes" id="UP001244011"/>
    </source>
</evidence>
<comment type="caution">
    <text evidence="4">The sequence shown here is derived from an EMBL/GenBank/DDBJ whole genome shotgun (WGS) entry which is preliminary data.</text>
</comment>
<dbReference type="SMART" id="SM00292">
    <property type="entry name" value="BRCT"/>
    <property type="match status" value="4"/>
</dbReference>
<feature type="compositionally biased region" description="Low complexity" evidence="2">
    <location>
        <begin position="637"/>
        <end position="646"/>
    </location>
</feature>
<accession>A0AAJ0FIX1</accession>
<feature type="compositionally biased region" description="Gly residues" evidence="2">
    <location>
        <begin position="869"/>
        <end position="884"/>
    </location>
</feature>
<keyword evidence="1" id="KW-0677">Repeat</keyword>
<feature type="domain" description="BRCT" evidence="3">
    <location>
        <begin position="139"/>
        <end position="216"/>
    </location>
</feature>
<dbReference type="Gene3D" id="3.40.50.10190">
    <property type="entry name" value="BRCT domain"/>
    <property type="match status" value="4"/>
</dbReference>
<feature type="region of interest" description="Disordered" evidence="2">
    <location>
        <begin position="244"/>
        <end position="324"/>
    </location>
</feature>
<feature type="region of interest" description="Disordered" evidence="2">
    <location>
        <begin position="792"/>
        <end position="831"/>
    </location>
</feature>
<dbReference type="SUPFAM" id="SSF52113">
    <property type="entry name" value="BRCT domain"/>
    <property type="match status" value="4"/>
</dbReference>
<proteinExistence type="predicted"/>
<dbReference type="GO" id="GO:0007095">
    <property type="term" value="P:mitotic G2 DNA damage checkpoint signaling"/>
    <property type="evidence" value="ECO:0007669"/>
    <property type="project" value="TreeGrafter"/>
</dbReference>
<dbReference type="PANTHER" id="PTHR13561:SF20">
    <property type="entry name" value="DNA TOPOISOMERASE 2-BINDING PROTEIN 1"/>
    <property type="match status" value="1"/>
</dbReference>
<feature type="region of interest" description="Disordered" evidence="2">
    <location>
        <begin position="847"/>
        <end position="892"/>
    </location>
</feature>
<reference evidence="4" key="1">
    <citation type="submission" date="2023-06" db="EMBL/GenBank/DDBJ databases">
        <title>Genome-scale phylogeny and comparative genomics of the fungal order Sordariales.</title>
        <authorList>
            <consortium name="Lawrence Berkeley National Laboratory"/>
            <person name="Hensen N."/>
            <person name="Bonometti L."/>
            <person name="Westerberg I."/>
            <person name="Brannstrom I.O."/>
            <person name="Guillou S."/>
            <person name="Cros-Aarteil S."/>
            <person name="Calhoun S."/>
            <person name="Haridas S."/>
            <person name="Kuo A."/>
            <person name="Mondo S."/>
            <person name="Pangilinan J."/>
            <person name="Riley R."/>
            <person name="Labutti K."/>
            <person name="Andreopoulos B."/>
            <person name="Lipzen A."/>
            <person name="Chen C."/>
            <person name="Yanf M."/>
            <person name="Daum C."/>
            <person name="Ng V."/>
            <person name="Clum A."/>
            <person name="Steindorff A."/>
            <person name="Ohm R."/>
            <person name="Martin F."/>
            <person name="Silar P."/>
            <person name="Natvig D."/>
            <person name="Lalanne C."/>
            <person name="Gautier V."/>
            <person name="Ament-Velasquez S.L."/>
            <person name="Kruys A."/>
            <person name="Hutchinson M.I."/>
            <person name="Powell A.J."/>
            <person name="Barry K."/>
            <person name="Miller A.N."/>
            <person name="Grigoriev I.V."/>
            <person name="Debuchy R."/>
            <person name="Gladieux P."/>
            <person name="Thoren M.H."/>
            <person name="Johannesson H."/>
        </authorList>
    </citation>
    <scope>NUCLEOTIDE SEQUENCE</scope>
    <source>
        <strain evidence="4">8032-3</strain>
    </source>
</reference>
<dbReference type="InterPro" id="IPR059215">
    <property type="entry name" value="BRCT2_TopBP1-like"/>
</dbReference>
<name>A0AAJ0FIX1_9PEZI</name>
<dbReference type="Pfam" id="PF12738">
    <property type="entry name" value="PTCB-BRCT"/>
    <property type="match status" value="2"/>
</dbReference>
<dbReference type="RefSeq" id="XP_060279982.1">
    <property type="nucleotide sequence ID" value="XM_060431913.1"/>
</dbReference>
<organism evidence="4 5">
    <name type="scientific">Phialemonium atrogriseum</name>
    <dbReference type="NCBI Taxonomy" id="1093897"/>
    <lineage>
        <taxon>Eukaryota</taxon>
        <taxon>Fungi</taxon>
        <taxon>Dikarya</taxon>
        <taxon>Ascomycota</taxon>
        <taxon>Pezizomycotina</taxon>
        <taxon>Sordariomycetes</taxon>
        <taxon>Sordariomycetidae</taxon>
        <taxon>Cephalothecales</taxon>
        <taxon>Cephalothecaceae</taxon>
        <taxon>Phialemonium</taxon>
    </lineage>
</organism>
<feature type="domain" description="BRCT" evidence="3">
    <location>
        <begin position="445"/>
        <end position="531"/>
    </location>
</feature>
<dbReference type="EMBL" id="MU839025">
    <property type="protein sequence ID" value="KAK1763769.1"/>
    <property type="molecule type" value="Genomic_DNA"/>
</dbReference>
<dbReference type="GO" id="GO:0006270">
    <property type="term" value="P:DNA replication initiation"/>
    <property type="evidence" value="ECO:0007669"/>
    <property type="project" value="TreeGrafter"/>
</dbReference>
<dbReference type="PANTHER" id="PTHR13561">
    <property type="entry name" value="DNA REPLICATION REGULATOR DPB11-RELATED"/>
    <property type="match status" value="1"/>
</dbReference>
<feature type="compositionally biased region" description="Basic and acidic residues" evidence="2">
    <location>
        <begin position="289"/>
        <end position="299"/>
    </location>
</feature>
<dbReference type="CDD" id="cd18433">
    <property type="entry name" value="BRCT_Rad4_rpt3"/>
    <property type="match status" value="1"/>
</dbReference>
<evidence type="ECO:0000259" key="3">
    <source>
        <dbReference type="PROSITE" id="PS50172"/>
    </source>
</evidence>